<accession>A0ABT0CX96</accession>
<feature type="chain" id="PRO_5046899822" evidence="1">
    <location>
        <begin position="22"/>
        <end position="142"/>
    </location>
</feature>
<organism evidence="2 3">
    <name type="scientific">Peteryoungia algae</name>
    <dbReference type="NCBI Taxonomy" id="2919917"/>
    <lineage>
        <taxon>Bacteria</taxon>
        <taxon>Pseudomonadati</taxon>
        <taxon>Pseudomonadota</taxon>
        <taxon>Alphaproteobacteria</taxon>
        <taxon>Hyphomicrobiales</taxon>
        <taxon>Rhizobiaceae</taxon>
        <taxon>Peteryoungia</taxon>
    </lineage>
</organism>
<evidence type="ECO:0000313" key="2">
    <source>
        <dbReference type="EMBL" id="MCJ8237803.1"/>
    </source>
</evidence>
<geneLocation type="plasmid" evidence="2">
    <name>unnamed</name>
</geneLocation>
<name>A0ABT0CX96_9HYPH</name>
<dbReference type="RefSeq" id="WP_245135381.1">
    <property type="nucleotide sequence ID" value="NZ_CP128477.1"/>
</dbReference>
<evidence type="ECO:0000313" key="3">
    <source>
        <dbReference type="Proteomes" id="UP001522662"/>
    </source>
</evidence>
<reference evidence="2 3" key="1">
    <citation type="submission" date="2022-03" db="EMBL/GenBank/DDBJ databases">
        <title>Rhizobium SSM4.3 sp. nov., isolated from Sediment (Gouqi Island).</title>
        <authorList>
            <person name="Chen G."/>
        </authorList>
    </citation>
    <scope>NUCLEOTIDE SEQUENCE [LARGE SCALE GENOMIC DNA]</scope>
    <source>
        <strain evidence="2 3">SSM4.3</strain>
        <plasmid evidence="2">unnamed</plasmid>
    </source>
</reference>
<keyword evidence="1" id="KW-0732">Signal</keyword>
<keyword evidence="2" id="KW-0614">Plasmid</keyword>
<comment type="caution">
    <text evidence="2">The sequence shown here is derived from an EMBL/GenBank/DDBJ whole genome shotgun (WGS) entry which is preliminary data.</text>
</comment>
<dbReference type="Proteomes" id="UP001522662">
    <property type="component" value="Unassembled WGS sequence"/>
</dbReference>
<dbReference type="EMBL" id="JALAYX010000001">
    <property type="protein sequence ID" value="MCJ8237803.1"/>
    <property type="molecule type" value="Genomic_DNA"/>
</dbReference>
<feature type="signal peptide" evidence="1">
    <location>
        <begin position="1"/>
        <end position="21"/>
    </location>
</feature>
<evidence type="ECO:0000256" key="1">
    <source>
        <dbReference type="SAM" id="SignalP"/>
    </source>
</evidence>
<protein>
    <submittedName>
        <fullName evidence="2">Uncharacterized protein</fullName>
    </submittedName>
</protein>
<proteinExistence type="predicted"/>
<sequence>MRATRTAFLTLSALIPVQAAAGGFVENYAAWRKAPADVQAVYLQGVLDGWLQIDQKSDADNLKARRAGIRSCFEKQSFDTPVALELVNGHYKAHAVDWKYAPAVVLYFAVNGMCLPEINEERAKLGLPALVRIPAQISKDGP</sequence>
<gene>
    <name evidence="2" type="ORF">MKJ03_05650</name>
</gene>
<keyword evidence="3" id="KW-1185">Reference proteome</keyword>